<comment type="caution">
    <text evidence="1">The sequence shown here is derived from an EMBL/GenBank/DDBJ whole genome shotgun (WGS) entry which is preliminary data.</text>
</comment>
<sequence>MKITTPMIASEIFGLSSPSGVVFSDDGVPRNGSHIGSPIVPTMAFAVLADRPDLVTSPLQYTVIVTTGITIGVAKLSSEGEIDSD</sequence>
<evidence type="ECO:0000313" key="1">
    <source>
        <dbReference type="EMBL" id="GMN64751.1"/>
    </source>
</evidence>
<gene>
    <name evidence="1" type="ORF">TIFTF001_033834</name>
</gene>
<proteinExistence type="predicted"/>
<name>A0AA88DZE4_FICCA</name>
<dbReference type="EMBL" id="BTGU01000193">
    <property type="protein sequence ID" value="GMN64751.1"/>
    <property type="molecule type" value="Genomic_DNA"/>
</dbReference>
<organism evidence="1 2">
    <name type="scientific">Ficus carica</name>
    <name type="common">Common fig</name>
    <dbReference type="NCBI Taxonomy" id="3494"/>
    <lineage>
        <taxon>Eukaryota</taxon>
        <taxon>Viridiplantae</taxon>
        <taxon>Streptophyta</taxon>
        <taxon>Embryophyta</taxon>
        <taxon>Tracheophyta</taxon>
        <taxon>Spermatophyta</taxon>
        <taxon>Magnoliopsida</taxon>
        <taxon>eudicotyledons</taxon>
        <taxon>Gunneridae</taxon>
        <taxon>Pentapetalae</taxon>
        <taxon>rosids</taxon>
        <taxon>fabids</taxon>
        <taxon>Rosales</taxon>
        <taxon>Moraceae</taxon>
        <taxon>Ficeae</taxon>
        <taxon>Ficus</taxon>
    </lineage>
</organism>
<dbReference type="AlphaFoldDB" id="A0AA88DZE4"/>
<reference evidence="1" key="1">
    <citation type="submission" date="2023-07" db="EMBL/GenBank/DDBJ databases">
        <title>draft genome sequence of fig (Ficus carica).</title>
        <authorList>
            <person name="Takahashi T."/>
            <person name="Nishimura K."/>
        </authorList>
    </citation>
    <scope>NUCLEOTIDE SEQUENCE</scope>
</reference>
<protein>
    <submittedName>
        <fullName evidence="1">Uncharacterized protein</fullName>
    </submittedName>
</protein>
<evidence type="ECO:0000313" key="2">
    <source>
        <dbReference type="Proteomes" id="UP001187192"/>
    </source>
</evidence>
<dbReference type="Proteomes" id="UP001187192">
    <property type="component" value="Unassembled WGS sequence"/>
</dbReference>
<keyword evidence="2" id="KW-1185">Reference proteome</keyword>
<accession>A0AA88DZE4</accession>